<reference evidence="1 2" key="2">
    <citation type="journal article" date="2022" name="Mol. Ecol. Resour.">
        <title>The genomes of chicory, endive, great burdock and yacon provide insights into Asteraceae paleo-polyploidization history and plant inulin production.</title>
        <authorList>
            <person name="Fan W."/>
            <person name="Wang S."/>
            <person name="Wang H."/>
            <person name="Wang A."/>
            <person name="Jiang F."/>
            <person name="Liu H."/>
            <person name="Zhao H."/>
            <person name="Xu D."/>
            <person name="Zhang Y."/>
        </authorList>
    </citation>
    <scope>NUCLEOTIDE SEQUENCE [LARGE SCALE GENOMIC DNA]</scope>
    <source>
        <strain evidence="2">cv. Niubang</strain>
    </source>
</reference>
<reference evidence="2" key="1">
    <citation type="journal article" date="2022" name="Mol. Ecol. Resour.">
        <title>The genomes of chicory, endive, great burdock and yacon provide insights into Asteraceae palaeo-polyploidization history and plant inulin production.</title>
        <authorList>
            <person name="Fan W."/>
            <person name="Wang S."/>
            <person name="Wang H."/>
            <person name="Wang A."/>
            <person name="Jiang F."/>
            <person name="Liu H."/>
            <person name="Zhao H."/>
            <person name="Xu D."/>
            <person name="Zhang Y."/>
        </authorList>
    </citation>
    <scope>NUCLEOTIDE SEQUENCE [LARGE SCALE GENOMIC DNA]</scope>
    <source>
        <strain evidence="2">cv. Niubang</strain>
    </source>
</reference>
<accession>A0ACB9EJF3</accession>
<sequence>MTFRNLPCIRSQMLVLIFMYKRFDVCCRFEKKTWSEKADDTVTVVIDISHYSIDLVERGVRSERLHDIDELHRRDLTVSIDIETAKHLLHFVKVRQVTGVEFIHATATATATHHQTHQILLPNCDIHPCFKTFFTLDNTLSYAGHQQPIAAVQVTEIGDGVFIGCTVNHAVVNGTSFWNFYNTFAEICKGVKRVTNSPDFTPRKCFYFSSAPPTSRRWTFRDVFRRRAKTQLGRF</sequence>
<keyword evidence="2" id="KW-1185">Reference proteome</keyword>
<gene>
    <name evidence="1" type="ORF">L6452_06158</name>
</gene>
<dbReference type="Proteomes" id="UP001055879">
    <property type="component" value="Linkage Group LG02"/>
</dbReference>
<proteinExistence type="predicted"/>
<evidence type="ECO:0000313" key="1">
    <source>
        <dbReference type="EMBL" id="KAI3758591.1"/>
    </source>
</evidence>
<name>A0ACB9EJF3_ARCLA</name>
<dbReference type="EMBL" id="CM042048">
    <property type="protein sequence ID" value="KAI3758591.1"/>
    <property type="molecule type" value="Genomic_DNA"/>
</dbReference>
<organism evidence="1 2">
    <name type="scientific">Arctium lappa</name>
    <name type="common">Greater burdock</name>
    <name type="synonym">Lappa major</name>
    <dbReference type="NCBI Taxonomy" id="4217"/>
    <lineage>
        <taxon>Eukaryota</taxon>
        <taxon>Viridiplantae</taxon>
        <taxon>Streptophyta</taxon>
        <taxon>Embryophyta</taxon>
        <taxon>Tracheophyta</taxon>
        <taxon>Spermatophyta</taxon>
        <taxon>Magnoliopsida</taxon>
        <taxon>eudicotyledons</taxon>
        <taxon>Gunneridae</taxon>
        <taxon>Pentapetalae</taxon>
        <taxon>asterids</taxon>
        <taxon>campanulids</taxon>
        <taxon>Asterales</taxon>
        <taxon>Asteraceae</taxon>
        <taxon>Carduoideae</taxon>
        <taxon>Cardueae</taxon>
        <taxon>Arctiinae</taxon>
        <taxon>Arctium</taxon>
    </lineage>
</organism>
<protein>
    <submittedName>
        <fullName evidence="1">Uncharacterized protein</fullName>
    </submittedName>
</protein>
<evidence type="ECO:0000313" key="2">
    <source>
        <dbReference type="Proteomes" id="UP001055879"/>
    </source>
</evidence>
<comment type="caution">
    <text evidence="1">The sequence shown here is derived from an EMBL/GenBank/DDBJ whole genome shotgun (WGS) entry which is preliminary data.</text>
</comment>